<name>A0ABN7P795_TIMPD</name>
<evidence type="ECO:0000256" key="2">
    <source>
        <dbReference type="SAM" id="MobiDB-lite"/>
    </source>
</evidence>
<dbReference type="EMBL" id="CAJPIN010021108">
    <property type="protein sequence ID" value="CAG2062590.1"/>
    <property type="molecule type" value="Genomic_DNA"/>
</dbReference>
<dbReference type="SUPFAM" id="SSF58100">
    <property type="entry name" value="Bacterial hemolysins"/>
    <property type="match status" value="1"/>
</dbReference>
<gene>
    <name evidence="3" type="ORF">TPAB3V08_LOCUS9540</name>
</gene>
<evidence type="ECO:0000313" key="4">
    <source>
        <dbReference type="Proteomes" id="UP001153148"/>
    </source>
</evidence>
<dbReference type="Gene3D" id="1.10.287.1490">
    <property type="match status" value="1"/>
</dbReference>
<feature type="non-terminal residue" evidence="3">
    <location>
        <position position="235"/>
    </location>
</feature>
<organism evidence="3 4">
    <name type="scientific">Timema podura</name>
    <name type="common">Walking stick</name>
    <dbReference type="NCBI Taxonomy" id="61482"/>
    <lineage>
        <taxon>Eukaryota</taxon>
        <taxon>Metazoa</taxon>
        <taxon>Ecdysozoa</taxon>
        <taxon>Arthropoda</taxon>
        <taxon>Hexapoda</taxon>
        <taxon>Insecta</taxon>
        <taxon>Pterygota</taxon>
        <taxon>Neoptera</taxon>
        <taxon>Polyneoptera</taxon>
        <taxon>Phasmatodea</taxon>
        <taxon>Timematodea</taxon>
        <taxon>Timematoidea</taxon>
        <taxon>Timematidae</taxon>
        <taxon>Timema</taxon>
    </lineage>
</organism>
<evidence type="ECO:0000313" key="3">
    <source>
        <dbReference type="EMBL" id="CAG2062590.1"/>
    </source>
</evidence>
<feature type="compositionally biased region" description="Basic and acidic residues" evidence="2">
    <location>
        <begin position="199"/>
        <end position="215"/>
    </location>
</feature>
<proteinExistence type="predicted"/>
<keyword evidence="4" id="KW-1185">Reference proteome</keyword>
<feature type="region of interest" description="Disordered" evidence="2">
    <location>
        <begin position="199"/>
        <end position="235"/>
    </location>
</feature>
<dbReference type="Proteomes" id="UP001153148">
    <property type="component" value="Unassembled WGS sequence"/>
</dbReference>
<feature type="coiled-coil region" evidence="1">
    <location>
        <begin position="38"/>
        <end position="72"/>
    </location>
</feature>
<evidence type="ECO:0000256" key="1">
    <source>
        <dbReference type="SAM" id="Coils"/>
    </source>
</evidence>
<feature type="compositionally biased region" description="Basic and acidic residues" evidence="2">
    <location>
        <begin position="222"/>
        <end position="235"/>
    </location>
</feature>
<keyword evidence="1" id="KW-0175">Coiled coil</keyword>
<comment type="caution">
    <text evidence="3">The sequence shown here is derived from an EMBL/GenBank/DDBJ whole genome shotgun (WGS) entry which is preliminary data.</text>
</comment>
<protein>
    <submittedName>
        <fullName evidence="3">Uncharacterized protein</fullName>
    </submittedName>
</protein>
<sequence>ELVGSLAGRLSDSYSLQEKLASENVDLETSRFTLEQALLQKDSAVETLQKKVEGLQKDIKIMMSENSSLSEQLTRIRPQLIDKNAPFDSHADFLGDRPAGDMATRIKQYSHTTAILERQMNELESEVKNMNHELQQVQSEREKLQQQRKLLKCTTPTVCTPATCPTLAKLRELREKYARLQQDYDKKVQEVSQLRVEAEKHKDVAEKAREEKEAAEAQNSILEDKLRRAELESKR</sequence>
<reference evidence="3" key="1">
    <citation type="submission" date="2021-03" db="EMBL/GenBank/DDBJ databases">
        <authorList>
            <person name="Tran Van P."/>
        </authorList>
    </citation>
    <scope>NUCLEOTIDE SEQUENCE</scope>
</reference>
<feature type="non-terminal residue" evidence="3">
    <location>
        <position position="1"/>
    </location>
</feature>
<accession>A0ABN7P795</accession>